<dbReference type="Proteomes" id="UP001168620">
    <property type="component" value="Unassembled WGS sequence"/>
</dbReference>
<feature type="region of interest" description="Disordered" evidence="1">
    <location>
        <begin position="1"/>
        <end position="33"/>
    </location>
</feature>
<name>A0ABT8FKE8_9ACTN</name>
<reference evidence="2" key="1">
    <citation type="submission" date="2023-06" db="EMBL/GenBank/DDBJ databases">
        <title>Draft genome sequence of Nocardioides sp. SOB77.</title>
        <authorList>
            <person name="Zhang G."/>
        </authorList>
    </citation>
    <scope>NUCLEOTIDE SEQUENCE</scope>
    <source>
        <strain evidence="2">SOB77</strain>
    </source>
</reference>
<accession>A0ABT8FKE8</accession>
<evidence type="ECO:0000313" key="3">
    <source>
        <dbReference type="Proteomes" id="UP001168620"/>
    </source>
</evidence>
<comment type="caution">
    <text evidence="2">The sequence shown here is derived from an EMBL/GenBank/DDBJ whole genome shotgun (WGS) entry which is preliminary data.</text>
</comment>
<organism evidence="2 3">
    <name type="scientific">Nocardioides oceani</name>
    <dbReference type="NCBI Taxonomy" id="3058369"/>
    <lineage>
        <taxon>Bacteria</taxon>
        <taxon>Bacillati</taxon>
        <taxon>Actinomycetota</taxon>
        <taxon>Actinomycetes</taxon>
        <taxon>Propionibacteriales</taxon>
        <taxon>Nocardioidaceae</taxon>
        <taxon>Nocardioides</taxon>
    </lineage>
</organism>
<keyword evidence="3" id="KW-1185">Reference proteome</keyword>
<dbReference type="RefSeq" id="WP_300954106.1">
    <property type="nucleotide sequence ID" value="NZ_JAUHJQ010000009.1"/>
</dbReference>
<protein>
    <submittedName>
        <fullName evidence="2">Uncharacterized protein</fullName>
    </submittedName>
</protein>
<gene>
    <name evidence="2" type="ORF">QWY28_18700</name>
</gene>
<dbReference type="EMBL" id="JAUHJQ010000009">
    <property type="protein sequence ID" value="MDN4175000.1"/>
    <property type="molecule type" value="Genomic_DNA"/>
</dbReference>
<proteinExistence type="predicted"/>
<evidence type="ECO:0000256" key="1">
    <source>
        <dbReference type="SAM" id="MobiDB-lite"/>
    </source>
</evidence>
<sequence length="161" mass="16665">MPTWPLRGDAPVEDRLRPGSRRPRAAALAGALAEGRPPAPAVLLGDGPPPTGPTVVLRAAEAREAGEDVWCRIAVHDRNRVAVEGDLAALADLDVAAVVVDADPPPGRVLDLAPIEVARLATYAGLVVLVAGPVGEPERWRRAGACGLLVGTPDRPRAVAL</sequence>
<evidence type="ECO:0000313" key="2">
    <source>
        <dbReference type="EMBL" id="MDN4175000.1"/>
    </source>
</evidence>